<feature type="compositionally biased region" description="Basic residues" evidence="1">
    <location>
        <begin position="1"/>
        <end position="13"/>
    </location>
</feature>
<evidence type="ECO:0000313" key="3">
    <source>
        <dbReference type="Proteomes" id="UP000054248"/>
    </source>
</evidence>
<dbReference type="HOGENOM" id="CLU_2198944_0_0_1"/>
<evidence type="ECO:0000256" key="1">
    <source>
        <dbReference type="SAM" id="MobiDB-lite"/>
    </source>
</evidence>
<dbReference type="Proteomes" id="UP000054248">
    <property type="component" value="Unassembled WGS sequence"/>
</dbReference>
<name>A0A0C3L2F5_9AGAM</name>
<reference evidence="2 3" key="1">
    <citation type="submission" date="2014-04" db="EMBL/GenBank/DDBJ databases">
        <authorList>
            <consortium name="DOE Joint Genome Institute"/>
            <person name="Kuo A."/>
            <person name="Girlanda M."/>
            <person name="Perotto S."/>
            <person name="Kohler A."/>
            <person name="Nagy L.G."/>
            <person name="Floudas D."/>
            <person name="Copeland A."/>
            <person name="Barry K.W."/>
            <person name="Cichocki N."/>
            <person name="Veneault-Fourrey C."/>
            <person name="LaButti K."/>
            <person name="Lindquist E.A."/>
            <person name="Lipzen A."/>
            <person name="Lundell T."/>
            <person name="Morin E."/>
            <person name="Murat C."/>
            <person name="Sun H."/>
            <person name="Tunlid A."/>
            <person name="Henrissat B."/>
            <person name="Grigoriev I.V."/>
            <person name="Hibbett D.S."/>
            <person name="Martin F."/>
            <person name="Nordberg H.P."/>
            <person name="Cantor M.N."/>
            <person name="Hua S.X."/>
        </authorList>
    </citation>
    <scope>NUCLEOTIDE SEQUENCE [LARGE SCALE GENOMIC DNA]</scope>
    <source>
        <strain evidence="2 3">MUT 4182</strain>
    </source>
</reference>
<feature type="compositionally biased region" description="Low complexity" evidence="1">
    <location>
        <begin position="14"/>
        <end position="24"/>
    </location>
</feature>
<reference evidence="3" key="2">
    <citation type="submission" date="2015-01" db="EMBL/GenBank/DDBJ databases">
        <title>Evolutionary Origins and Diversification of the Mycorrhizal Mutualists.</title>
        <authorList>
            <consortium name="DOE Joint Genome Institute"/>
            <consortium name="Mycorrhizal Genomics Consortium"/>
            <person name="Kohler A."/>
            <person name="Kuo A."/>
            <person name="Nagy L.G."/>
            <person name="Floudas D."/>
            <person name="Copeland A."/>
            <person name="Barry K.W."/>
            <person name="Cichocki N."/>
            <person name="Veneault-Fourrey C."/>
            <person name="LaButti K."/>
            <person name="Lindquist E.A."/>
            <person name="Lipzen A."/>
            <person name="Lundell T."/>
            <person name="Morin E."/>
            <person name="Murat C."/>
            <person name="Riley R."/>
            <person name="Ohm R."/>
            <person name="Sun H."/>
            <person name="Tunlid A."/>
            <person name="Henrissat B."/>
            <person name="Grigoriev I.V."/>
            <person name="Hibbett D.S."/>
            <person name="Martin F."/>
        </authorList>
    </citation>
    <scope>NUCLEOTIDE SEQUENCE [LARGE SCALE GENOMIC DNA]</scope>
    <source>
        <strain evidence="3">MUT 4182</strain>
    </source>
</reference>
<accession>A0A0C3L2F5</accession>
<keyword evidence="3" id="KW-1185">Reference proteome</keyword>
<feature type="region of interest" description="Disordered" evidence="1">
    <location>
        <begin position="1"/>
        <end position="24"/>
    </location>
</feature>
<dbReference type="EMBL" id="KN823001">
    <property type="protein sequence ID" value="KIO27913.1"/>
    <property type="molecule type" value="Genomic_DNA"/>
</dbReference>
<protein>
    <submittedName>
        <fullName evidence="2">Uncharacterized protein</fullName>
    </submittedName>
</protein>
<proteinExistence type="predicted"/>
<organism evidence="2 3">
    <name type="scientific">Tulasnella calospora MUT 4182</name>
    <dbReference type="NCBI Taxonomy" id="1051891"/>
    <lineage>
        <taxon>Eukaryota</taxon>
        <taxon>Fungi</taxon>
        <taxon>Dikarya</taxon>
        <taxon>Basidiomycota</taxon>
        <taxon>Agaricomycotina</taxon>
        <taxon>Agaricomycetes</taxon>
        <taxon>Cantharellales</taxon>
        <taxon>Tulasnellaceae</taxon>
        <taxon>Tulasnella</taxon>
    </lineage>
</organism>
<sequence>MLKIGRIRSRRRNNAPPSRQARQPRPTVIALYLNHLIQSKELSKSSLDSAYLTFINYFGEMEEGRYKKGDWRLQEGSNNQYAGSPVHSFIVQRIIKILKREITVNSGI</sequence>
<evidence type="ECO:0000313" key="2">
    <source>
        <dbReference type="EMBL" id="KIO27913.1"/>
    </source>
</evidence>
<gene>
    <name evidence="2" type="ORF">M407DRAFT_243201</name>
</gene>
<dbReference type="AlphaFoldDB" id="A0A0C3L2F5"/>